<evidence type="ECO:0000256" key="7">
    <source>
        <dbReference type="ARBA" id="ARBA00038093"/>
    </source>
</evidence>
<evidence type="ECO:0000256" key="6">
    <source>
        <dbReference type="ARBA" id="ARBA00022842"/>
    </source>
</evidence>
<keyword evidence="6" id="KW-0460">Magnesium</keyword>
<dbReference type="EMBL" id="JAPAAF010000070">
    <property type="protein sequence ID" value="MCW0484974.1"/>
    <property type="molecule type" value="Genomic_DNA"/>
</dbReference>
<evidence type="ECO:0000256" key="5">
    <source>
        <dbReference type="ARBA" id="ARBA00022801"/>
    </source>
</evidence>
<dbReference type="GO" id="GO:0004518">
    <property type="term" value="F:nuclease activity"/>
    <property type="evidence" value="ECO:0007669"/>
    <property type="project" value="UniProtKB-KW"/>
</dbReference>
<dbReference type="Proteomes" id="UP001163821">
    <property type="component" value="Unassembled WGS sequence"/>
</dbReference>
<reference evidence="9" key="1">
    <citation type="submission" date="2022-10" db="EMBL/GenBank/DDBJ databases">
        <title>Gaoshiqiia sediminis gen. nov., sp. nov., isolated from coastal sediment.</title>
        <authorList>
            <person name="Yu W.X."/>
            <person name="Mu D.S."/>
            <person name="Du J.Z."/>
            <person name="Liang Y.Q."/>
        </authorList>
    </citation>
    <scope>NUCLEOTIDE SEQUENCE</scope>
    <source>
        <strain evidence="9">A06</strain>
    </source>
</reference>
<dbReference type="PANTHER" id="PTHR33653:SF1">
    <property type="entry name" value="RIBONUCLEASE VAPC2"/>
    <property type="match status" value="1"/>
</dbReference>
<comment type="cofactor">
    <cofactor evidence="1">
        <name>Mg(2+)</name>
        <dbReference type="ChEBI" id="CHEBI:18420"/>
    </cofactor>
</comment>
<keyword evidence="5" id="KW-0378">Hydrolase</keyword>
<dbReference type="InterPro" id="IPR002716">
    <property type="entry name" value="PIN_dom"/>
</dbReference>
<evidence type="ECO:0000256" key="1">
    <source>
        <dbReference type="ARBA" id="ARBA00001946"/>
    </source>
</evidence>
<evidence type="ECO:0000313" key="9">
    <source>
        <dbReference type="EMBL" id="MCW0484974.1"/>
    </source>
</evidence>
<evidence type="ECO:0000259" key="8">
    <source>
        <dbReference type="Pfam" id="PF01850"/>
    </source>
</evidence>
<accession>A0AA41YA19</accession>
<dbReference type="SUPFAM" id="SSF88723">
    <property type="entry name" value="PIN domain-like"/>
    <property type="match status" value="1"/>
</dbReference>
<dbReference type="CDD" id="cd18738">
    <property type="entry name" value="PIN_VapC4-5_FitB-like"/>
    <property type="match status" value="1"/>
</dbReference>
<dbReference type="GO" id="GO:0016787">
    <property type="term" value="F:hydrolase activity"/>
    <property type="evidence" value="ECO:0007669"/>
    <property type="project" value="UniProtKB-KW"/>
</dbReference>
<dbReference type="GO" id="GO:0046872">
    <property type="term" value="F:metal ion binding"/>
    <property type="evidence" value="ECO:0007669"/>
    <property type="project" value="UniProtKB-KW"/>
</dbReference>
<evidence type="ECO:0000256" key="4">
    <source>
        <dbReference type="ARBA" id="ARBA00022723"/>
    </source>
</evidence>
<keyword evidence="4" id="KW-0479">Metal-binding</keyword>
<name>A0AA41YA19_9BACT</name>
<feature type="domain" description="PIN" evidence="8">
    <location>
        <begin position="5"/>
        <end position="108"/>
    </location>
</feature>
<evidence type="ECO:0000256" key="3">
    <source>
        <dbReference type="ARBA" id="ARBA00022722"/>
    </source>
</evidence>
<protein>
    <submittedName>
        <fullName evidence="9">Type II toxin-antitoxin system VapC family toxin</fullName>
    </submittedName>
</protein>
<dbReference type="InterPro" id="IPR029060">
    <property type="entry name" value="PIN-like_dom_sf"/>
</dbReference>
<keyword evidence="3" id="KW-0540">Nuclease</keyword>
<dbReference type="InterPro" id="IPR050556">
    <property type="entry name" value="Type_II_TA_system_RNase"/>
</dbReference>
<evidence type="ECO:0000313" key="10">
    <source>
        <dbReference type="Proteomes" id="UP001163821"/>
    </source>
</evidence>
<keyword evidence="10" id="KW-1185">Reference proteome</keyword>
<dbReference type="PANTHER" id="PTHR33653">
    <property type="entry name" value="RIBONUCLEASE VAPC2"/>
    <property type="match status" value="1"/>
</dbReference>
<dbReference type="AlphaFoldDB" id="A0AA41YA19"/>
<keyword evidence="2" id="KW-1277">Toxin-antitoxin system</keyword>
<proteinExistence type="inferred from homology"/>
<comment type="similarity">
    <text evidence="7">Belongs to the PINc/VapC protein family.</text>
</comment>
<dbReference type="Pfam" id="PF01850">
    <property type="entry name" value="PIN"/>
    <property type="match status" value="1"/>
</dbReference>
<evidence type="ECO:0000256" key="2">
    <source>
        <dbReference type="ARBA" id="ARBA00022649"/>
    </source>
</evidence>
<sequence>MNGKLIDTNILIYLSQRKINLEDITQMHSRLYISVITYMEALGYPFRNNQEKQTMEKICSIFEIIQLEQTIIDEVIRIRQKHKIKLPDAIILGTAISGKLELITANTADFINIHPGVPLHNPMK</sequence>
<organism evidence="9 10">
    <name type="scientific">Gaoshiqia sediminis</name>
    <dbReference type="NCBI Taxonomy" id="2986998"/>
    <lineage>
        <taxon>Bacteria</taxon>
        <taxon>Pseudomonadati</taxon>
        <taxon>Bacteroidota</taxon>
        <taxon>Bacteroidia</taxon>
        <taxon>Marinilabiliales</taxon>
        <taxon>Prolixibacteraceae</taxon>
        <taxon>Gaoshiqia</taxon>
    </lineage>
</organism>
<comment type="caution">
    <text evidence="9">The sequence shown here is derived from an EMBL/GenBank/DDBJ whole genome shotgun (WGS) entry which is preliminary data.</text>
</comment>
<dbReference type="RefSeq" id="WP_282593559.1">
    <property type="nucleotide sequence ID" value="NZ_JAPAAF010000070.1"/>
</dbReference>
<dbReference type="Gene3D" id="3.40.50.1010">
    <property type="entry name" value="5'-nuclease"/>
    <property type="match status" value="1"/>
</dbReference>
<gene>
    <name evidence="9" type="ORF">N2K84_19730</name>
</gene>